<dbReference type="Proteomes" id="UP000507954">
    <property type="component" value="Unassembled WGS sequence"/>
</dbReference>
<evidence type="ECO:0000256" key="1">
    <source>
        <dbReference type="SAM" id="Coils"/>
    </source>
</evidence>
<gene>
    <name evidence="3" type="ORF">EMEDMD4_1190003</name>
</gene>
<dbReference type="GO" id="GO:0004803">
    <property type="term" value="F:transposase activity"/>
    <property type="evidence" value="ECO:0007669"/>
    <property type="project" value="InterPro"/>
</dbReference>
<evidence type="ECO:0000256" key="2">
    <source>
        <dbReference type="SAM" id="MobiDB-lite"/>
    </source>
</evidence>
<dbReference type="InterPro" id="IPR002514">
    <property type="entry name" value="Transposase_8"/>
</dbReference>
<feature type="coiled-coil region" evidence="1">
    <location>
        <begin position="94"/>
        <end position="121"/>
    </location>
</feature>
<accession>A0A508WVG9</accession>
<dbReference type="InterPro" id="IPR009057">
    <property type="entry name" value="Homeodomain-like_sf"/>
</dbReference>
<dbReference type="SUPFAM" id="SSF46689">
    <property type="entry name" value="Homeodomain-like"/>
    <property type="match status" value="1"/>
</dbReference>
<dbReference type="EMBL" id="CABFNB010000023">
    <property type="protein sequence ID" value="VTZ59669.1"/>
    <property type="molecule type" value="Genomic_DNA"/>
</dbReference>
<evidence type="ECO:0000313" key="4">
    <source>
        <dbReference type="Proteomes" id="UP000507954"/>
    </source>
</evidence>
<dbReference type="GO" id="GO:0006313">
    <property type="term" value="P:DNA transposition"/>
    <property type="evidence" value="ECO:0007669"/>
    <property type="project" value="InterPro"/>
</dbReference>
<dbReference type="GO" id="GO:0003677">
    <property type="term" value="F:DNA binding"/>
    <property type="evidence" value="ECO:0007669"/>
    <property type="project" value="InterPro"/>
</dbReference>
<dbReference type="AlphaFoldDB" id="A0A508WVG9"/>
<reference evidence="3 4" key="1">
    <citation type="submission" date="2019-06" db="EMBL/GenBank/DDBJ databases">
        <authorList>
            <person name="Le Quere A."/>
            <person name="Colella S."/>
        </authorList>
    </citation>
    <scope>NUCLEOTIDE SEQUENCE [LARGE SCALE GENOMIC DNA]</scope>
    <source>
        <strain evidence="3">EmedicaeMD41</strain>
    </source>
</reference>
<name>A0A508WVG9_9HYPH</name>
<keyword evidence="1" id="KW-0175">Coiled coil</keyword>
<feature type="region of interest" description="Disordered" evidence="2">
    <location>
        <begin position="125"/>
        <end position="146"/>
    </location>
</feature>
<dbReference type="Pfam" id="PF01527">
    <property type="entry name" value="HTH_Tnp_1"/>
    <property type="match status" value="1"/>
</dbReference>
<proteinExistence type="predicted"/>
<sequence>MHWNGRKPRFSEEEKLSMLARMHNGENVSRLADELGIHRQRLYAWREQLRTCGNLTPARQGRPKKQPPPEAPPDPQTLAASFAVSAEQRRADALAKARRRIVELERKIGQQQVELDFFREALRHVRGGQQQKDAPGGAASSKSSRK</sequence>
<feature type="region of interest" description="Disordered" evidence="2">
    <location>
        <begin position="54"/>
        <end position="80"/>
    </location>
</feature>
<dbReference type="RefSeq" id="WP_180161466.1">
    <property type="nucleotide sequence ID" value="NZ_CABFNB010000023.1"/>
</dbReference>
<protein>
    <submittedName>
        <fullName evidence="3">Uncharacterized protein</fullName>
    </submittedName>
</protein>
<feature type="compositionally biased region" description="Pro residues" evidence="2">
    <location>
        <begin position="66"/>
        <end position="75"/>
    </location>
</feature>
<evidence type="ECO:0000313" key="3">
    <source>
        <dbReference type="EMBL" id="VTZ59669.1"/>
    </source>
</evidence>
<organism evidence="3 4">
    <name type="scientific">Sinorhizobium medicae</name>
    <dbReference type="NCBI Taxonomy" id="110321"/>
    <lineage>
        <taxon>Bacteria</taxon>
        <taxon>Pseudomonadati</taxon>
        <taxon>Pseudomonadota</taxon>
        <taxon>Alphaproteobacteria</taxon>
        <taxon>Hyphomicrobiales</taxon>
        <taxon>Rhizobiaceae</taxon>
        <taxon>Sinorhizobium/Ensifer group</taxon>
        <taxon>Sinorhizobium</taxon>
    </lineage>
</organism>